<dbReference type="Proteomes" id="UP000535437">
    <property type="component" value="Unassembled WGS sequence"/>
</dbReference>
<accession>A0A7Z0KCG0</accession>
<evidence type="ECO:0000259" key="2">
    <source>
        <dbReference type="Pfam" id="PF07853"/>
    </source>
</evidence>
<protein>
    <recommendedName>
        <fullName evidence="2">DUF1648 domain-containing protein</fullName>
    </recommendedName>
</protein>
<evidence type="ECO:0000313" key="4">
    <source>
        <dbReference type="Proteomes" id="UP000535437"/>
    </source>
</evidence>
<gene>
    <name evidence="3" type="ORF">HNR09_001988</name>
</gene>
<dbReference type="AlphaFoldDB" id="A0A7Z0KCG0"/>
<proteinExistence type="predicted"/>
<feature type="domain" description="DUF1648" evidence="2">
    <location>
        <begin position="45"/>
        <end position="88"/>
    </location>
</feature>
<keyword evidence="1" id="KW-1133">Transmembrane helix</keyword>
<dbReference type="Pfam" id="PF07853">
    <property type="entry name" value="DUF1648"/>
    <property type="match status" value="1"/>
</dbReference>
<name>A0A7Z0KCG0_9MICC</name>
<sequence>MTHGREQAGSTEWPEVYGSFRERPARDYELGAGLRLLREVSVVLGALPVVLIAWHAMNSPDQVPVHFGFDGTVNRDGSPWELFWTALLVWVTCVLGMAVLSRHPRLFNFPQVLTSENVQRLYRLGETSLIWLAFAAALMVWGIAGSLGYPTFWLLWVGLGVMTVAVVLLVWRSATS</sequence>
<comment type="caution">
    <text evidence="3">The sequence shown here is derived from an EMBL/GenBank/DDBJ whole genome shotgun (WGS) entry which is preliminary data.</text>
</comment>
<feature type="transmembrane region" description="Helical" evidence="1">
    <location>
        <begin position="153"/>
        <end position="171"/>
    </location>
</feature>
<dbReference type="RefSeq" id="WP_179541902.1">
    <property type="nucleotide sequence ID" value="NZ_BAAALL010000005.1"/>
</dbReference>
<reference evidence="3 4" key="1">
    <citation type="submission" date="2020-07" db="EMBL/GenBank/DDBJ databases">
        <title>Sequencing the genomes of 1000 actinobacteria strains.</title>
        <authorList>
            <person name="Klenk H.-P."/>
        </authorList>
    </citation>
    <scope>NUCLEOTIDE SEQUENCE [LARGE SCALE GENOMIC DNA]</scope>
    <source>
        <strain evidence="3 4">DSM 15475</strain>
    </source>
</reference>
<keyword evidence="1" id="KW-0472">Membrane</keyword>
<keyword evidence="1" id="KW-0812">Transmembrane</keyword>
<feature type="transmembrane region" description="Helical" evidence="1">
    <location>
        <begin position="36"/>
        <end position="57"/>
    </location>
</feature>
<feature type="transmembrane region" description="Helical" evidence="1">
    <location>
        <begin position="82"/>
        <end position="100"/>
    </location>
</feature>
<dbReference type="EMBL" id="JACCFY010000001">
    <property type="protein sequence ID" value="NYJ78577.1"/>
    <property type="molecule type" value="Genomic_DNA"/>
</dbReference>
<evidence type="ECO:0000256" key="1">
    <source>
        <dbReference type="SAM" id="Phobius"/>
    </source>
</evidence>
<organism evidence="3 4">
    <name type="scientific">Nesterenkonia xinjiangensis</name>
    <dbReference type="NCBI Taxonomy" id="225327"/>
    <lineage>
        <taxon>Bacteria</taxon>
        <taxon>Bacillati</taxon>
        <taxon>Actinomycetota</taxon>
        <taxon>Actinomycetes</taxon>
        <taxon>Micrococcales</taxon>
        <taxon>Micrococcaceae</taxon>
        <taxon>Nesterenkonia</taxon>
    </lineage>
</organism>
<evidence type="ECO:0000313" key="3">
    <source>
        <dbReference type="EMBL" id="NYJ78577.1"/>
    </source>
</evidence>
<keyword evidence="4" id="KW-1185">Reference proteome</keyword>
<dbReference type="InterPro" id="IPR012867">
    <property type="entry name" value="DUF1648"/>
</dbReference>
<feature type="transmembrane region" description="Helical" evidence="1">
    <location>
        <begin position="129"/>
        <end position="147"/>
    </location>
</feature>